<protein>
    <submittedName>
        <fullName evidence="5">Capsular polysaccharide biosynthesis protein</fullName>
    </submittedName>
</protein>
<feature type="signal peptide" evidence="2">
    <location>
        <begin position="1"/>
        <end position="18"/>
    </location>
</feature>
<gene>
    <name evidence="5" type="ORF">So717_26540</name>
</gene>
<keyword evidence="6" id="KW-1185">Reference proteome</keyword>
<dbReference type="Pfam" id="PF10531">
    <property type="entry name" value="SLBB"/>
    <property type="match status" value="1"/>
</dbReference>
<dbReference type="PROSITE" id="PS51257">
    <property type="entry name" value="PROKAR_LIPOPROTEIN"/>
    <property type="match status" value="1"/>
</dbReference>
<sequence>MFRKMVLLWVGLTLAACAQSDGPTPAEVRRDARAADVLILELAPDVIAALGTPKPPEGFVGFSSRSFVPGAIQPGDVIAVRVFEPSEDGVLSVVNSTALDLGEFVVSPAGTVMIPFVGHIRVAGNSVSAAQNTITQRLRENAIEPQAAVNIQVSPKSAFTVQGNVPQGGLFPLSARGERVLDAVAMAGGTQADPESTIVTVMRGSRSGRQIYAKLLSDPVQNIPLQPGDTVIVGGGGAKFIADGALNSTGEFDFVEGELSLSQAVAKAGGLQSARANPGAVFLFRRQPPGEFFRYRERSGTERNIYGDVIFRADFDSPTERLTAQQFFLRDGDVLYVGNAALANFSKYFQIFNTPPEVPAPSLP</sequence>
<dbReference type="PANTHER" id="PTHR33619">
    <property type="entry name" value="POLYSACCHARIDE EXPORT PROTEIN GFCE-RELATED"/>
    <property type="match status" value="1"/>
</dbReference>
<dbReference type="EMBL" id="BLIV01000005">
    <property type="protein sequence ID" value="GFE50901.1"/>
    <property type="molecule type" value="Genomic_DNA"/>
</dbReference>
<dbReference type="GO" id="GO:0015159">
    <property type="term" value="F:polysaccharide transmembrane transporter activity"/>
    <property type="evidence" value="ECO:0007669"/>
    <property type="project" value="InterPro"/>
</dbReference>
<dbReference type="Gene3D" id="3.30.1950.10">
    <property type="entry name" value="wza like domain"/>
    <property type="match status" value="1"/>
</dbReference>
<evidence type="ECO:0000256" key="1">
    <source>
        <dbReference type="ARBA" id="ARBA00022729"/>
    </source>
</evidence>
<feature type="domain" description="Polysaccharide export protein N-terminal" evidence="3">
    <location>
        <begin position="72"/>
        <end position="151"/>
    </location>
</feature>
<name>A0A640VUY6_9RHOB</name>
<evidence type="ECO:0000313" key="6">
    <source>
        <dbReference type="Proteomes" id="UP000436522"/>
    </source>
</evidence>
<evidence type="ECO:0000259" key="3">
    <source>
        <dbReference type="Pfam" id="PF02563"/>
    </source>
</evidence>
<dbReference type="InterPro" id="IPR003715">
    <property type="entry name" value="Poly_export_N"/>
</dbReference>
<dbReference type="PANTHER" id="PTHR33619:SF3">
    <property type="entry name" value="POLYSACCHARIDE EXPORT PROTEIN GFCE-RELATED"/>
    <property type="match status" value="1"/>
</dbReference>
<feature type="domain" description="Soluble ligand binding" evidence="4">
    <location>
        <begin position="159"/>
        <end position="211"/>
    </location>
</feature>
<evidence type="ECO:0000256" key="2">
    <source>
        <dbReference type="SAM" id="SignalP"/>
    </source>
</evidence>
<accession>A0A640VUY6</accession>
<evidence type="ECO:0000259" key="4">
    <source>
        <dbReference type="Pfam" id="PF10531"/>
    </source>
</evidence>
<dbReference type="InterPro" id="IPR049712">
    <property type="entry name" value="Poly_export"/>
</dbReference>
<dbReference type="Pfam" id="PF02563">
    <property type="entry name" value="Poly_export"/>
    <property type="match status" value="1"/>
</dbReference>
<dbReference type="Proteomes" id="UP000436522">
    <property type="component" value="Unassembled WGS sequence"/>
</dbReference>
<keyword evidence="1 2" id="KW-0732">Signal</keyword>
<dbReference type="Gene3D" id="3.10.560.10">
    <property type="entry name" value="Outer membrane lipoprotein wza domain like"/>
    <property type="match status" value="2"/>
</dbReference>
<proteinExistence type="predicted"/>
<reference evidence="5 6" key="1">
    <citation type="submission" date="2019-12" db="EMBL/GenBank/DDBJ databases">
        <title>Roseobacter cerasinus sp. nov., isolated from seawater around aquaculture.</title>
        <authorList>
            <person name="Muramatsu S."/>
            <person name="Takabe Y."/>
            <person name="Mori K."/>
            <person name="Takaichi S."/>
            <person name="Hanada S."/>
        </authorList>
    </citation>
    <scope>NUCLEOTIDE SEQUENCE [LARGE SCALE GENOMIC DNA]</scope>
    <source>
        <strain evidence="5 6">AI77</strain>
    </source>
</reference>
<comment type="caution">
    <text evidence="5">The sequence shown here is derived from an EMBL/GenBank/DDBJ whole genome shotgun (WGS) entry which is preliminary data.</text>
</comment>
<organism evidence="5 6">
    <name type="scientific">Roseobacter cerasinus</name>
    <dbReference type="NCBI Taxonomy" id="2602289"/>
    <lineage>
        <taxon>Bacteria</taxon>
        <taxon>Pseudomonadati</taxon>
        <taxon>Pseudomonadota</taxon>
        <taxon>Alphaproteobacteria</taxon>
        <taxon>Rhodobacterales</taxon>
        <taxon>Roseobacteraceae</taxon>
        <taxon>Roseobacter</taxon>
    </lineage>
</organism>
<feature type="chain" id="PRO_5025016960" evidence="2">
    <location>
        <begin position="19"/>
        <end position="364"/>
    </location>
</feature>
<evidence type="ECO:0000313" key="5">
    <source>
        <dbReference type="EMBL" id="GFE50901.1"/>
    </source>
</evidence>
<dbReference type="AlphaFoldDB" id="A0A640VUY6"/>
<dbReference type="InterPro" id="IPR019554">
    <property type="entry name" value="Soluble_ligand-bd"/>
</dbReference>